<protein>
    <submittedName>
        <fullName evidence="3">Uncharacterized protein</fullName>
    </submittedName>
</protein>
<sequence>MALFLSIASYLAFASATFLFWDSISASLCAICAASTAAFVLCCCIFAKANAASSASLASSVLRSSPALHSSSSLAFNENSSLSGLTSEGLITGLVLYFKLCLILPSFWRKQLLCKLCCTYPYAASIRALVSSSQPPSMAVR</sequence>
<evidence type="ECO:0000313" key="4">
    <source>
        <dbReference type="Proteomes" id="UP000187406"/>
    </source>
</evidence>
<keyword evidence="2" id="KW-0732">Signal</keyword>
<feature type="chain" id="PRO_5010242923" evidence="2">
    <location>
        <begin position="17"/>
        <end position="141"/>
    </location>
</feature>
<name>A0A1Q3CXM2_CEPFO</name>
<comment type="caution">
    <text evidence="3">The sequence shown here is derived from an EMBL/GenBank/DDBJ whole genome shotgun (WGS) entry which is preliminary data.</text>
</comment>
<keyword evidence="1" id="KW-0472">Membrane</keyword>
<feature type="transmembrane region" description="Helical" evidence="1">
    <location>
        <begin position="24"/>
        <end position="47"/>
    </location>
</feature>
<dbReference type="EMBL" id="BDDD01003405">
    <property type="protein sequence ID" value="GAV84932.1"/>
    <property type="molecule type" value="Genomic_DNA"/>
</dbReference>
<organism evidence="3 4">
    <name type="scientific">Cephalotus follicularis</name>
    <name type="common">Albany pitcher plant</name>
    <dbReference type="NCBI Taxonomy" id="3775"/>
    <lineage>
        <taxon>Eukaryota</taxon>
        <taxon>Viridiplantae</taxon>
        <taxon>Streptophyta</taxon>
        <taxon>Embryophyta</taxon>
        <taxon>Tracheophyta</taxon>
        <taxon>Spermatophyta</taxon>
        <taxon>Magnoliopsida</taxon>
        <taxon>eudicotyledons</taxon>
        <taxon>Gunneridae</taxon>
        <taxon>Pentapetalae</taxon>
        <taxon>rosids</taxon>
        <taxon>fabids</taxon>
        <taxon>Oxalidales</taxon>
        <taxon>Cephalotaceae</taxon>
        <taxon>Cephalotus</taxon>
    </lineage>
</organism>
<evidence type="ECO:0000313" key="3">
    <source>
        <dbReference type="EMBL" id="GAV84932.1"/>
    </source>
</evidence>
<dbReference type="Proteomes" id="UP000187406">
    <property type="component" value="Unassembled WGS sequence"/>
</dbReference>
<evidence type="ECO:0000256" key="1">
    <source>
        <dbReference type="SAM" id="Phobius"/>
    </source>
</evidence>
<proteinExistence type="predicted"/>
<gene>
    <name evidence="3" type="ORF">CFOL_v3_28374</name>
</gene>
<dbReference type="AlphaFoldDB" id="A0A1Q3CXM2"/>
<keyword evidence="1" id="KW-1133">Transmembrane helix</keyword>
<reference evidence="4" key="1">
    <citation type="submission" date="2016-04" db="EMBL/GenBank/DDBJ databases">
        <title>Cephalotus genome sequencing.</title>
        <authorList>
            <person name="Fukushima K."/>
            <person name="Hasebe M."/>
            <person name="Fang X."/>
        </authorList>
    </citation>
    <scope>NUCLEOTIDE SEQUENCE [LARGE SCALE GENOMIC DNA]</scope>
    <source>
        <strain evidence="4">cv. St1</strain>
    </source>
</reference>
<evidence type="ECO:0000256" key="2">
    <source>
        <dbReference type="SAM" id="SignalP"/>
    </source>
</evidence>
<keyword evidence="4" id="KW-1185">Reference proteome</keyword>
<keyword evidence="1" id="KW-0812">Transmembrane</keyword>
<feature type="signal peptide" evidence="2">
    <location>
        <begin position="1"/>
        <end position="16"/>
    </location>
</feature>
<dbReference type="InParanoid" id="A0A1Q3CXM2"/>
<accession>A0A1Q3CXM2</accession>